<dbReference type="InterPro" id="IPR041640">
    <property type="entry name" value="Tyrosinase_C"/>
</dbReference>
<sequence>MQADESIVEWYEVAGIHGWPQAIWDKAPQENWKEVRKNTWDLVTKDYNDGTGGYCAHGVHIFGPYQTLYRTMAEIVADYTDSVMRRHLYSPDGSETTTKFPWDFRLPDIFMEKKVTIRRAPDNKPEPVDNPLTLMICKFTTIATDATHPLAEGDLTGEATTRTDGFTNREFVLDVGNGRESLEALHNMYHNFIGGGHMGDTAVAAFDPLAAHPKKWFPKPSPSEETQTDEGKRPLLPFYKVHGHVEQAKTYWTSDEVRHTTSLGYVYDDFDQLPNPDLESVGNYVQAKYQWVSSLPKAIGVTDPPDDFRPIYEKVHATYCVVADRFPLESMSIMSTSALVSDAAEPLLPPPENKMMAKFDREWYVDSQVKRMAQNGPFTVYFFLTLHGEIPHDPQNYSVSPYIAGLHYIFAARVEGCDSCARADAAGDLSHNDIKDARAVPDLKIGLSAKISHDEGGPTYEEDPDVVSDIILGASRTATVTA</sequence>
<gene>
    <name evidence="5" type="ORF">B0T24DRAFT_661257</name>
</gene>
<comment type="caution">
    <text evidence="5">The sequence shown here is derived from an EMBL/GenBank/DDBJ whole genome shotgun (WGS) entry which is preliminary data.</text>
</comment>
<dbReference type="GO" id="GO:0004497">
    <property type="term" value="F:monooxygenase activity"/>
    <property type="evidence" value="ECO:0007669"/>
    <property type="project" value="UniProtKB-KW"/>
</dbReference>
<feature type="domain" description="Tyrosinase C-terminal" evidence="4">
    <location>
        <begin position="362"/>
        <end position="424"/>
    </location>
</feature>
<evidence type="ECO:0000313" key="5">
    <source>
        <dbReference type="EMBL" id="KAK3382568.1"/>
    </source>
</evidence>
<proteinExistence type="predicted"/>
<dbReference type="AlphaFoldDB" id="A0AAE0TWY4"/>
<organism evidence="5 6">
    <name type="scientific">Lasiosphaeria ovina</name>
    <dbReference type="NCBI Taxonomy" id="92902"/>
    <lineage>
        <taxon>Eukaryota</taxon>
        <taxon>Fungi</taxon>
        <taxon>Dikarya</taxon>
        <taxon>Ascomycota</taxon>
        <taxon>Pezizomycotina</taxon>
        <taxon>Sordariomycetes</taxon>
        <taxon>Sordariomycetidae</taxon>
        <taxon>Sordariales</taxon>
        <taxon>Lasiosphaeriaceae</taxon>
        <taxon>Lasiosphaeria</taxon>
    </lineage>
</organism>
<dbReference type="SUPFAM" id="SSF48056">
    <property type="entry name" value="Di-copper centre-containing domain"/>
    <property type="match status" value="1"/>
</dbReference>
<dbReference type="Proteomes" id="UP001287356">
    <property type="component" value="Unassembled WGS sequence"/>
</dbReference>
<dbReference type="Pfam" id="PF18132">
    <property type="entry name" value="Tyrosinase_C"/>
    <property type="match status" value="1"/>
</dbReference>
<dbReference type="InterPro" id="IPR008922">
    <property type="entry name" value="Di-copper_centre_dom_sf"/>
</dbReference>
<evidence type="ECO:0000259" key="4">
    <source>
        <dbReference type="Pfam" id="PF18132"/>
    </source>
</evidence>
<dbReference type="Gene3D" id="1.10.1280.10">
    <property type="entry name" value="Di-copper center containing domain from catechol oxidase"/>
    <property type="match status" value="2"/>
</dbReference>
<keyword evidence="6" id="KW-1185">Reference proteome</keyword>
<accession>A0AAE0TWY4</accession>
<evidence type="ECO:0000313" key="6">
    <source>
        <dbReference type="Proteomes" id="UP001287356"/>
    </source>
</evidence>
<protein>
    <recommendedName>
        <fullName evidence="4">Tyrosinase C-terminal domain-containing protein</fullName>
    </recommendedName>
</protein>
<keyword evidence="2" id="KW-0560">Oxidoreductase</keyword>
<reference evidence="5" key="2">
    <citation type="submission" date="2023-06" db="EMBL/GenBank/DDBJ databases">
        <authorList>
            <consortium name="Lawrence Berkeley National Laboratory"/>
            <person name="Haridas S."/>
            <person name="Hensen N."/>
            <person name="Bonometti L."/>
            <person name="Westerberg I."/>
            <person name="Brannstrom I.O."/>
            <person name="Guillou S."/>
            <person name="Cros-Aarteil S."/>
            <person name="Calhoun S."/>
            <person name="Kuo A."/>
            <person name="Mondo S."/>
            <person name="Pangilinan J."/>
            <person name="Riley R."/>
            <person name="Labutti K."/>
            <person name="Andreopoulos B."/>
            <person name="Lipzen A."/>
            <person name="Chen C."/>
            <person name="Yanf M."/>
            <person name="Daum C."/>
            <person name="Ng V."/>
            <person name="Clum A."/>
            <person name="Steindorff A."/>
            <person name="Ohm R."/>
            <person name="Martin F."/>
            <person name="Silar P."/>
            <person name="Natvig D."/>
            <person name="Lalanne C."/>
            <person name="Gautier V."/>
            <person name="Ament-Velasquez S.L."/>
            <person name="Kruys A."/>
            <person name="Hutchinson M.I."/>
            <person name="Powell A.J."/>
            <person name="Barry K."/>
            <person name="Miller A.N."/>
            <person name="Grigoriev I.V."/>
            <person name="Debuchy R."/>
            <person name="Gladieux P."/>
            <person name="Thoren M.H."/>
            <person name="Johannesson H."/>
        </authorList>
    </citation>
    <scope>NUCLEOTIDE SEQUENCE</scope>
    <source>
        <strain evidence="5">CBS 958.72</strain>
    </source>
</reference>
<name>A0AAE0TWY4_9PEZI</name>
<keyword evidence="3" id="KW-0503">Monooxygenase</keyword>
<dbReference type="Gene3D" id="2.60.310.20">
    <property type="match status" value="1"/>
</dbReference>
<comment type="cofactor">
    <cofactor evidence="1">
        <name>Cu(2+)</name>
        <dbReference type="ChEBI" id="CHEBI:29036"/>
    </cofactor>
</comment>
<dbReference type="EMBL" id="JAULSN010000001">
    <property type="protein sequence ID" value="KAK3382568.1"/>
    <property type="molecule type" value="Genomic_DNA"/>
</dbReference>
<evidence type="ECO:0000256" key="2">
    <source>
        <dbReference type="ARBA" id="ARBA00023002"/>
    </source>
</evidence>
<evidence type="ECO:0000256" key="1">
    <source>
        <dbReference type="ARBA" id="ARBA00001973"/>
    </source>
</evidence>
<reference evidence="5" key="1">
    <citation type="journal article" date="2023" name="Mol. Phylogenet. Evol.">
        <title>Genome-scale phylogeny and comparative genomics of the fungal order Sordariales.</title>
        <authorList>
            <person name="Hensen N."/>
            <person name="Bonometti L."/>
            <person name="Westerberg I."/>
            <person name="Brannstrom I.O."/>
            <person name="Guillou S."/>
            <person name="Cros-Aarteil S."/>
            <person name="Calhoun S."/>
            <person name="Haridas S."/>
            <person name="Kuo A."/>
            <person name="Mondo S."/>
            <person name="Pangilinan J."/>
            <person name="Riley R."/>
            <person name="LaButti K."/>
            <person name="Andreopoulos B."/>
            <person name="Lipzen A."/>
            <person name="Chen C."/>
            <person name="Yan M."/>
            <person name="Daum C."/>
            <person name="Ng V."/>
            <person name="Clum A."/>
            <person name="Steindorff A."/>
            <person name="Ohm R.A."/>
            <person name="Martin F."/>
            <person name="Silar P."/>
            <person name="Natvig D.O."/>
            <person name="Lalanne C."/>
            <person name="Gautier V."/>
            <person name="Ament-Velasquez S.L."/>
            <person name="Kruys A."/>
            <person name="Hutchinson M.I."/>
            <person name="Powell A.J."/>
            <person name="Barry K."/>
            <person name="Miller A.N."/>
            <person name="Grigoriev I.V."/>
            <person name="Debuchy R."/>
            <person name="Gladieux P."/>
            <person name="Hiltunen Thoren M."/>
            <person name="Johannesson H."/>
        </authorList>
    </citation>
    <scope>NUCLEOTIDE SEQUENCE</scope>
    <source>
        <strain evidence="5">CBS 958.72</strain>
    </source>
</reference>
<evidence type="ECO:0000256" key="3">
    <source>
        <dbReference type="ARBA" id="ARBA00023033"/>
    </source>
</evidence>